<dbReference type="EMBL" id="VUJX02000001">
    <property type="protein sequence ID" value="KAL0942822.1"/>
    <property type="molecule type" value="Genomic_DNA"/>
</dbReference>
<gene>
    <name evidence="1" type="ORF">CTRU02_200708</name>
</gene>
<comment type="caution">
    <text evidence="1">The sequence shown here is derived from an EMBL/GenBank/DDBJ whole genome shotgun (WGS) entry which is preliminary data.</text>
</comment>
<name>A0ACC3ZFD5_COLTU</name>
<sequence>MICRLTHNRSQCVVQTGWHLSKPHRQPNHPGSVMSNPTHLVVVCCHGIWTGGLANGHAETEWLIADFQTGETPTFIEHIKAGLTALRDDPTAVLIFSGGPTRKETQLSEAASYASLASANGYFNIFSAETIGIFASRILEDTLALDSYHNILHSLILFWRTYSAWPLKLTIVSHAFKRPRIVDGHCTAIGFPLDRVYFLGINPPGMQAAAVAKTDKGEGECGKQGAIAGVQRAVDEWTDDPHGVGPSLAGKRRARNPWGLEDRLFISDEERRRSGLATRIVDGHEALVDDAKRPWA</sequence>
<proteinExistence type="predicted"/>
<organism evidence="1 2">
    <name type="scientific">Colletotrichum truncatum</name>
    <name type="common">Anthracnose fungus</name>
    <name type="synonym">Colletotrichum capsici</name>
    <dbReference type="NCBI Taxonomy" id="5467"/>
    <lineage>
        <taxon>Eukaryota</taxon>
        <taxon>Fungi</taxon>
        <taxon>Dikarya</taxon>
        <taxon>Ascomycota</taxon>
        <taxon>Pezizomycotina</taxon>
        <taxon>Sordariomycetes</taxon>
        <taxon>Hypocreomycetidae</taxon>
        <taxon>Glomerellales</taxon>
        <taxon>Glomerellaceae</taxon>
        <taxon>Colletotrichum</taxon>
        <taxon>Colletotrichum truncatum species complex</taxon>
    </lineage>
</organism>
<protein>
    <submittedName>
        <fullName evidence="1">DUF218 domain-containing protein</fullName>
    </submittedName>
</protein>
<keyword evidence="2" id="KW-1185">Reference proteome</keyword>
<evidence type="ECO:0000313" key="1">
    <source>
        <dbReference type="EMBL" id="KAL0942822.1"/>
    </source>
</evidence>
<dbReference type="Proteomes" id="UP000805649">
    <property type="component" value="Unassembled WGS sequence"/>
</dbReference>
<evidence type="ECO:0000313" key="2">
    <source>
        <dbReference type="Proteomes" id="UP000805649"/>
    </source>
</evidence>
<reference evidence="1 2" key="1">
    <citation type="journal article" date="2020" name="Phytopathology">
        <title>Genome Sequence Resources of Colletotrichum truncatum, C. plurivorum, C. musicola, and C. sojae: Four Species Pathogenic to Soybean (Glycine max).</title>
        <authorList>
            <person name="Rogerio F."/>
            <person name="Boufleur T.R."/>
            <person name="Ciampi-Guillardi M."/>
            <person name="Sukno S.A."/>
            <person name="Thon M.R."/>
            <person name="Massola Junior N.S."/>
            <person name="Baroncelli R."/>
        </authorList>
    </citation>
    <scope>NUCLEOTIDE SEQUENCE [LARGE SCALE GENOMIC DNA]</scope>
    <source>
        <strain evidence="1 2">CMES1059</strain>
    </source>
</reference>
<accession>A0ACC3ZFD5</accession>